<proteinExistence type="predicted"/>
<evidence type="ECO:0000313" key="2">
    <source>
        <dbReference type="Proteomes" id="UP000095237"/>
    </source>
</evidence>
<sequence>MPLYHLPVSLEPEKNYLNAGLMQLLLPFADERLDELTVLKQIINENRTVSKQNFEEIKEIFKNEKVYEAIAAAKEDLIGRKESFEQRYAFQKETLKLPLFPTTTIGSYP</sequence>
<evidence type="ECO:0000313" key="1">
    <source>
        <dbReference type="EMBL" id="OEG69187.1"/>
    </source>
</evidence>
<keyword evidence="2" id="KW-1185">Reference proteome</keyword>
<comment type="caution">
    <text evidence="1">The sequence shown here is derived from an EMBL/GenBank/DDBJ whole genome shotgun (WGS) entry which is preliminary data.</text>
</comment>
<dbReference type="PANTHER" id="PTHR30519">
    <property type="entry name" value="5-METHYLTETRAHYDROPTEROYLTRIGLUTAMATE--HOMOCYSTEINE METHYLTRANSFERASE"/>
    <property type="match status" value="1"/>
</dbReference>
<protein>
    <submittedName>
        <fullName evidence="1">Uncharacterized protein</fullName>
    </submittedName>
</protein>
<name>A0A1E5IFC5_ENDTX</name>
<dbReference type="SUPFAM" id="SSF51726">
    <property type="entry name" value="UROD/MetE-like"/>
    <property type="match status" value="1"/>
</dbReference>
<dbReference type="Gene3D" id="3.20.20.210">
    <property type="match status" value="2"/>
</dbReference>
<dbReference type="Proteomes" id="UP000095237">
    <property type="component" value="Unassembled WGS sequence"/>
</dbReference>
<gene>
    <name evidence="1" type="ORF">ATZ36_10985</name>
</gene>
<reference evidence="1 2" key="1">
    <citation type="submission" date="2015-11" db="EMBL/GenBank/DDBJ databases">
        <title>Evidence for parallel genomic evolution in an endosymbiosis of termite gut flagellates.</title>
        <authorList>
            <person name="Zheng H."/>
        </authorList>
    </citation>
    <scope>NUCLEOTIDE SEQUENCE [LARGE SCALE GENOMIC DNA]</scope>
    <source>
        <strain evidence="1 2">CET450</strain>
    </source>
</reference>
<dbReference type="EMBL" id="LNVX01000817">
    <property type="protein sequence ID" value="OEG69187.1"/>
    <property type="molecule type" value="Genomic_DNA"/>
</dbReference>
<organism evidence="1 2">
    <name type="scientific">Endomicrobium trichonymphae</name>
    <dbReference type="NCBI Taxonomy" id="1408204"/>
    <lineage>
        <taxon>Bacteria</taxon>
        <taxon>Pseudomonadati</taxon>
        <taxon>Elusimicrobiota</taxon>
        <taxon>Endomicrobiia</taxon>
        <taxon>Endomicrobiales</taxon>
        <taxon>Endomicrobiaceae</taxon>
        <taxon>Candidatus Endomicrobiellum</taxon>
    </lineage>
</organism>
<accession>A0A1E5IFC5</accession>
<dbReference type="InterPro" id="IPR038071">
    <property type="entry name" value="UROD/MetE-like_sf"/>
</dbReference>
<dbReference type="AlphaFoldDB" id="A0A1E5IFC5"/>